<protein>
    <submittedName>
        <fullName evidence="1">Uncharacterized protein</fullName>
    </submittedName>
</protein>
<evidence type="ECO:0000313" key="1">
    <source>
        <dbReference type="EMBL" id="MPN57959.1"/>
    </source>
</evidence>
<dbReference type="AlphaFoldDB" id="A0A645J5H6"/>
<gene>
    <name evidence="1" type="ORF">SDC9_205655</name>
</gene>
<reference evidence="1" key="1">
    <citation type="submission" date="2019-08" db="EMBL/GenBank/DDBJ databases">
        <authorList>
            <person name="Kucharzyk K."/>
            <person name="Murdoch R.W."/>
            <person name="Higgins S."/>
            <person name="Loffler F."/>
        </authorList>
    </citation>
    <scope>NUCLEOTIDE SEQUENCE</scope>
</reference>
<accession>A0A645J5H6</accession>
<proteinExistence type="predicted"/>
<sequence length="49" mass="5355">MTGFDVAEHIIDRRLGQQPGGVAKMLDGRLLGEGTQRAEKSDAQRLFQG</sequence>
<comment type="caution">
    <text evidence="1">The sequence shown here is derived from an EMBL/GenBank/DDBJ whole genome shotgun (WGS) entry which is preliminary data.</text>
</comment>
<organism evidence="1">
    <name type="scientific">bioreactor metagenome</name>
    <dbReference type="NCBI Taxonomy" id="1076179"/>
    <lineage>
        <taxon>unclassified sequences</taxon>
        <taxon>metagenomes</taxon>
        <taxon>ecological metagenomes</taxon>
    </lineage>
</organism>
<dbReference type="EMBL" id="VSSQ01130144">
    <property type="protein sequence ID" value="MPN57959.1"/>
    <property type="molecule type" value="Genomic_DNA"/>
</dbReference>
<name>A0A645J5H6_9ZZZZ</name>